<evidence type="ECO:0000313" key="3">
    <source>
        <dbReference type="Proteomes" id="UP001175211"/>
    </source>
</evidence>
<feature type="compositionally biased region" description="Basic and acidic residues" evidence="1">
    <location>
        <begin position="205"/>
        <end position="217"/>
    </location>
</feature>
<feature type="region of interest" description="Disordered" evidence="1">
    <location>
        <begin position="1"/>
        <end position="20"/>
    </location>
</feature>
<dbReference type="GeneID" id="85360346"/>
<evidence type="ECO:0000313" key="2">
    <source>
        <dbReference type="EMBL" id="KAK0464576.1"/>
    </source>
</evidence>
<feature type="compositionally biased region" description="Basic residues" evidence="1">
    <location>
        <begin position="141"/>
        <end position="153"/>
    </location>
</feature>
<accession>A0AA39T4Q1</accession>
<feature type="compositionally biased region" description="Basic and acidic residues" evidence="1">
    <location>
        <begin position="161"/>
        <end position="187"/>
    </location>
</feature>
<dbReference type="EMBL" id="JAUEPS010000006">
    <property type="protein sequence ID" value="KAK0464576.1"/>
    <property type="molecule type" value="Genomic_DNA"/>
</dbReference>
<dbReference type="Proteomes" id="UP001175211">
    <property type="component" value="Unassembled WGS sequence"/>
</dbReference>
<feature type="region of interest" description="Disordered" evidence="1">
    <location>
        <begin position="132"/>
        <end position="226"/>
    </location>
</feature>
<dbReference type="RefSeq" id="XP_060335697.1">
    <property type="nucleotide sequence ID" value="XM_060476798.1"/>
</dbReference>
<protein>
    <submittedName>
        <fullName evidence="2">Uncharacterized protein</fullName>
    </submittedName>
</protein>
<gene>
    <name evidence="2" type="ORF">EV420DRAFT_1638126</name>
</gene>
<reference evidence="2" key="1">
    <citation type="submission" date="2023-06" db="EMBL/GenBank/DDBJ databases">
        <authorList>
            <consortium name="Lawrence Berkeley National Laboratory"/>
            <person name="Ahrendt S."/>
            <person name="Sahu N."/>
            <person name="Indic B."/>
            <person name="Wong-Bajracharya J."/>
            <person name="Merenyi Z."/>
            <person name="Ke H.-M."/>
            <person name="Monk M."/>
            <person name="Kocsube S."/>
            <person name="Drula E."/>
            <person name="Lipzen A."/>
            <person name="Balint B."/>
            <person name="Henrissat B."/>
            <person name="Andreopoulos B."/>
            <person name="Martin F.M."/>
            <person name="Harder C.B."/>
            <person name="Rigling D."/>
            <person name="Ford K.L."/>
            <person name="Foster G.D."/>
            <person name="Pangilinan J."/>
            <person name="Papanicolaou A."/>
            <person name="Barry K."/>
            <person name="LaButti K."/>
            <person name="Viragh M."/>
            <person name="Koriabine M."/>
            <person name="Yan M."/>
            <person name="Riley R."/>
            <person name="Champramary S."/>
            <person name="Plett K.L."/>
            <person name="Tsai I.J."/>
            <person name="Slot J."/>
            <person name="Sipos G."/>
            <person name="Plett J."/>
            <person name="Nagy L.G."/>
            <person name="Grigoriev I.V."/>
        </authorList>
    </citation>
    <scope>NUCLEOTIDE SEQUENCE</scope>
    <source>
        <strain evidence="2">CCBAS 213</strain>
    </source>
</reference>
<name>A0AA39T4Q1_ARMTA</name>
<proteinExistence type="predicted"/>
<sequence>MPPVVIDTTEDRISPSSHSPTLSSLLSDLAEIIAASSDDPQELVSSNENPMHQALVFREAHEIDRIFGDALSRDHPLSKCLHEEAIMGFHGLPFSKHGINLCPWVYNVFTLDRGSLPVTSVDTDKAEVVHVDPRDSVEKKGRAKPGTHARQRKREVVPPFKENKDDGKENVPEIHEEPTKDSLRWIRDLPPMKSPLASANTKRSQAKEDRAKPDERPSTPLPNDKVEWMEKIMETAYCNIVPPKPYKPKPN</sequence>
<comment type="caution">
    <text evidence="2">The sequence shown here is derived from an EMBL/GenBank/DDBJ whole genome shotgun (WGS) entry which is preliminary data.</text>
</comment>
<evidence type="ECO:0000256" key="1">
    <source>
        <dbReference type="SAM" id="MobiDB-lite"/>
    </source>
</evidence>
<keyword evidence="3" id="KW-1185">Reference proteome</keyword>
<organism evidence="2 3">
    <name type="scientific">Armillaria tabescens</name>
    <name type="common">Ringless honey mushroom</name>
    <name type="synonym">Agaricus tabescens</name>
    <dbReference type="NCBI Taxonomy" id="1929756"/>
    <lineage>
        <taxon>Eukaryota</taxon>
        <taxon>Fungi</taxon>
        <taxon>Dikarya</taxon>
        <taxon>Basidiomycota</taxon>
        <taxon>Agaricomycotina</taxon>
        <taxon>Agaricomycetes</taxon>
        <taxon>Agaricomycetidae</taxon>
        <taxon>Agaricales</taxon>
        <taxon>Marasmiineae</taxon>
        <taxon>Physalacriaceae</taxon>
        <taxon>Desarmillaria</taxon>
    </lineage>
</organism>
<dbReference type="AlphaFoldDB" id="A0AA39T4Q1"/>